<keyword evidence="3" id="KW-1185">Reference proteome</keyword>
<accession>A0A7J7L8C9</accession>
<dbReference type="Proteomes" id="UP000541444">
    <property type="component" value="Unassembled WGS sequence"/>
</dbReference>
<dbReference type="OrthoDB" id="9985979at2759"/>
<evidence type="ECO:0000256" key="1">
    <source>
        <dbReference type="SAM" id="Phobius"/>
    </source>
</evidence>
<dbReference type="EMBL" id="JACGCM010002537">
    <property type="protein sequence ID" value="KAF6138905.1"/>
    <property type="molecule type" value="Genomic_DNA"/>
</dbReference>
<feature type="transmembrane region" description="Helical" evidence="1">
    <location>
        <begin position="171"/>
        <end position="191"/>
    </location>
</feature>
<sequence>MTALKPWRWLSRSRNISFDGCKAAYGVKMKQMPLLGIVCLTMLFVVYRTTNYQYQDTQMEDILQIIDIVREPSKASLEVKNLPHGIIQAHSDLELRPLWSSLKVDVPSHRNLLAISAGIKQKKNVDTIVQKFLAENFTVILFHMIATLMGGGIWIGMTTPYVLLLTTKQSGGLPSVFCILMLCPYMIMYLFGMKTWE</sequence>
<dbReference type="Pfam" id="PF05212">
    <property type="entry name" value="DUF707"/>
    <property type="match status" value="1"/>
</dbReference>
<dbReference type="PANTHER" id="PTHR31210">
    <property type="entry name" value="OS06G0731900 PROTEIN"/>
    <property type="match status" value="1"/>
</dbReference>
<protein>
    <submittedName>
        <fullName evidence="2">Uncharacterized protein</fullName>
    </submittedName>
</protein>
<evidence type="ECO:0000313" key="3">
    <source>
        <dbReference type="Proteomes" id="UP000541444"/>
    </source>
</evidence>
<reference evidence="2 3" key="1">
    <citation type="journal article" date="2020" name="IScience">
        <title>Genome Sequencing of the Endangered Kingdonia uniflora (Circaeasteraceae, Ranunculales) Reveals Potential Mechanisms of Evolutionary Specialization.</title>
        <authorList>
            <person name="Sun Y."/>
            <person name="Deng T."/>
            <person name="Zhang A."/>
            <person name="Moore M.J."/>
            <person name="Landis J.B."/>
            <person name="Lin N."/>
            <person name="Zhang H."/>
            <person name="Zhang X."/>
            <person name="Huang J."/>
            <person name="Zhang X."/>
            <person name="Sun H."/>
            <person name="Wang H."/>
        </authorList>
    </citation>
    <scope>NUCLEOTIDE SEQUENCE [LARGE SCALE GENOMIC DNA]</scope>
    <source>
        <strain evidence="2">TB1705</strain>
        <tissue evidence="2">Leaf</tissue>
    </source>
</reference>
<keyword evidence="1" id="KW-0812">Transmembrane</keyword>
<gene>
    <name evidence="2" type="ORF">GIB67_025634</name>
</gene>
<proteinExistence type="predicted"/>
<comment type="caution">
    <text evidence="2">The sequence shown here is derived from an EMBL/GenBank/DDBJ whole genome shotgun (WGS) entry which is preliminary data.</text>
</comment>
<dbReference type="InterPro" id="IPR007877">
    <property type="entry name" value="DUF707"/>
</dbReference>
<organism evidence="2 3">
    <name type="scientific">Kingdonia uniflora</name>
    <dbReference type="NCBI Taxonomy" id="39325"/>
    <lineage>
        <taxon>Eukaryota</taxon>
        <taxon>Viridiplantae</taxon>
        <taxon>Streptophyta</taxon>
        <taxon>Embryophyta</taxon>
        <taxon>Tracheophyta</taxon>
        <taxon>Spermatophyta</taxon>
        <taxon>Magnoliopsida</taxon>
        <taxon>Ranunculales</taxon>
        <taxon>Circaeasteraceae</taxon>
        <taxon>Kingdonia</taxon>
    </lineage>
</organism>
<evidence type="ECO:0000313" key="2">
    <source>
        <dbReference type="EMBL" id="KAF6138905.1"/>
    </source>
</evidence>
<dbReference type="AlphaFoldDB" id="A0A7J7L8C9"/>
<keyword evidence="1" id="KW-1133">Transmembrane helix</keyword>
<keyword evidence="1" id="KW-0472">Membrane</keyword>
<feature type="transmembrane region" description="Helical" evidence="1">
    <location>
        <begin position="140"/>
        <end position="164"/>
    </location>
</feature>
<feature type="transmembrane region" description="Helical" evidence="1">
    <location>
        <begin position="32"/>
        <end position="50"/>
    </location>
</feature>
<name>A0A7J7L8C9_9MAGN</name>
<dbReference type="PANTHER" id="PTHR31210:SF47">
    <property type="entry name" value="OS07G0564800 PROTEIN"/>
    <property type="match status" value="1"/>
</dbReference>